<proteinExistence type="predicted"/>
<dbReference type="EMBL" id="HBUE01078952">
    <property type="protein sequence ID" value="CAG6476633.1"/>
    <property type="molecule type" value="Transcribed_RNA"/>
</dbReference>
<sequence>MLYFPKGLFRQIFTRRLTLIEGKSFDNLFVLAFSYTCNLRHRYSVSSACGMHSLVPNILKGRPTGVTSSSKLGMPRRGACLAMKTSRLRVVVLHGYGAGEVIIRRNQMPHRTYTYAYGLWS</sequence>
<evidence type="ECO:0000313" key="1">
    <source>
        <dbReference type="EMBL" id="CAG6476633.1"/>
    </source>
</evidence>
<accession>A0A8D8BJS2</accession>
<organism evidence="1">
    <name type="scientific">Culex pipiens</name>
    <name type="common">House mosquito</name>
    <dbReference type="NCBI Taxonomy" id="7175"/>
    <lineage>
        <taxon>Eukaryota</taxon>
        <taxon>Metazoa</taxon>
        <taxon>Ecdysozoa</taxon>
        <taxon>Arthropoda</taxon>
        <taxon>Hexapoda</taxon>
        <taxon>Insecta</taxon>
        <taxon>Pterygota</taxon>
        <taxon>Neoptera</taxon>
        <taxon>Endopterygota</taxon>
        <taxon>Diptera</taxon>
        <taxon>Nematocera</taxon>
        <taxon>Culicoidea</taxon>
        <taxon>Culicidae</taxon>
        <taxon>Culicinae</taxon>
        <taxon>Culicini</taxon>
        <taxon>Culex</taxon>
        <taxon>Culex</taxon>
    </lineage>
</organism>
<dbReference type="AlphaFoldDB" id="A0A8D8BJS2"/>
<protein>
    <submittedName>
        <fullName evidence="1">(northern house mosquito) hypothetical protein</fullName>
    </submittedName>
</protein>
<name>A0A8D8BJS2_CULPI</name>
<reference evidence="1" key="1">
    <citation type="submission" date="2021-05" db="EMBL/GenBank/DDBJ databases">
        <authorList>
            <person name="Alioto T."/>
            <person name="Alioto T."/>
            <person name="Gomez Garrido J."/>
        </authorList>
    </citation>
    <scope>NUCLEOTIDE SEQUENCE</scope>
</reference>